<protein>
    <submittedName>
        <fullName evidence="3">TonB-like protein</fullName>
    </submittedName>
</protein>
<feature type="region of interest" description="Disordered" evidence="1">
    <location>
        <begin position="202"/>
        <end position="224"/>
    </location>
</feature>
<dbReference type="RefSeq" id="WP_130480818.1">
    <property type="nucleotide sequence ID" value="NZ_SGWV01000007.1"/>
</dbReference>
<dbReference type="Proteomes" id="UP000293433">
    <property type="component" value="Unassembled WGS sequence"/>
</dbReference>
<organism evidence="3 4">
    <name type="scientific">Sphaerotilus mobilis</name>
    <dbReference type="NCBI Taxonomy" id="47994"/>
    <lineage>
        <taxon>Bacteria</taxon>
        <taxon>Pseudomonadati</taxon>
        <taxon>Pseudomonadota</taxon>
        <taxon>Betaproteobacteria</taxon>
        <taxon>Burkholderiales</taxon>
        <taxon>Sphaerotilaceae</taxon>
        <taxon>Sphaerotilus</taxon>
    </lineage>
</organism>
<proteinExistence type="predicted"/>
<gene>
    <name evidence="3" type="ORF">EV685_0997</name>
</gene>
<dbReference type="EMBL" id="SGWV01000007">
    <property type="protein sequence ID" value="RZS58700.1"/>
    <property type="molecule type" value="Genomic_DNA"/>
</dbReference>
<dbReference type="SUPFAM" id="SSF74653">
    <property type="entry name" value="TolA/TonB C-terminal domain"/>
    <property type="match status" value="1"/>
</dbReference>
<reference evidence="3 4" key="1">
    <citation type="submission" date="2019-02" db="EMBL/GenBank/DDBJ databases">
        <title>Genomic Encyclopedia of Type Strains, Phase IV (KMG-IV): sequencing the most valuable type-strain genomes for metagenomic binning, comparative biology and taxonomic classification.</title>
        <authorList>
            <person name="Goeker M."/>
        </authorList>
    </citation>
    <scope>NUCLEOTIDE SEQUENCE [LARGE SCALE GENOMIC DNA]</scope>
    <source>
        <strain evidence="3 4">DSM 10617</strain>
    </source>
</reference>
<keyword evidence="4" id="KW-1185">Reference proteome</keyword>
<name>A0A4V2EX94_9BURK</name>
<feature type="compositionally biased region" description="Basic and acidic residues" evidence="1">
    <location>
        <begin position="70"/>
        <end position="80"/>
    </location>
</feature>
<dbReference type="Pfam" id="PF03544">
    <property type="entry name" value="TonB_C"/>
    <property type="match status" value="1"/>
</dbReference>
<evidence type="ECO:0000256" key="1">
    <source>
        <dbReference type="SAM" id="MobiDB-lite"/>
    </source>
</evidence>
<sequence>MLLALAGHAALLLAPWDAGSLDRPTGAATGPGVGLVARVRLLATDEHTETGPETGPLVTTATATATPSARPDDPSERLDRPASTLGVAGAASQADGVAVDRRVDDEALFLVRSQLDRPPNATGAIDLPYPESAPLGHYRAVMTLFIDEAGQVRRVRLDAGQILPPLLEDAARQAFLQARFEPGLKNGAAVRSRMRVAVEYGADPVSPSTPAAPASAPASAAASR</sequence>
<dbReference type="OrthoDB" id="8900899at2"/>
<evidence type="ECO:0000313" key="4">
    <source>
        <dbReference type="Proteomes" id="UP000293433"/>
    </source>
</evidence>
<evidence type="ECO:0000259" key="2">
    <source>
        <dbReference type="Pfam" id="PF03544"/>
    </source>
</evidence>
<dbReference type="Gene3D" id="3.30.1150.10">
    <property type="match status" value="1"/>
</dbReference>
<comment type="caution">
    <text evidence="3">The sequence shown here is derived from an EMBL/GenBank/DDBJ whole genome shotgun (WGS) entry which is preliminary data.</text>
</comment>
<dbReference type="GO" id="GO:0055085">
    <property type="term" value="P:transmembrane transport"/>
    <property type="evidence" value="ECO:0007669"/>
    <property type="project" value="InterPro"/>
</dbReference>
<feature type="domain" description="TonB C-terminal" evidence="2">
    <location>
        <begin position="142"/>
        <end position="200"/>
    </location>
</feature>
<feature type="region of interest" description="Disordered" evidence="1">
    <location>
        <begin position="46"/>
        <end position="86"/>
    </location>
</feature>
<evidence type="ECO:0000313" key="3">
    <source>
        <dbReference type="EMBL" id="RZS58700.1"/>
    </source>
</evidence>
<dbReference type="InterPro" id="IPR037682">
    <property type="entry name" value="TonB_C"/>
</dbReference>
<dbReference type="AlphaFoldDB" id="A0A4V2EX94"/>
<accession>A0A4V2EX94</accession>